<reference evidence="1" key="1">
    <citation type="submission" date="2020-04" db="EMBL/GenBank/DDBJ databases">
        <authorList>
            <person name="Chiriac C."/>
            <person name="Salcher M."/>
            <person name="Ghai R."/>
            <person name="Kavagutti S V."/>
        </authorList>
    </citation>
    <scope>NUCLEOTIDE SEQUENCE</scope>
</reference>
<sequence>MSSEGLIFTPVPKHLLGIVWPKVERYLAAAVETAGGKCSVEDVKAGIESDVYLLWVVVDGEDILAAITTRVITYPQRNGMALDWIGGRRMKDWIGMVNDTVSEHARSHGCSHLEGYGRPAWGKFLHPHGWKEEYVAFRLEV</sequence>
<dbReference type="EMBL" id="LR796806">
    <property type="protein sequence ID" value="CAB4167911.1"/>
    <property type="molecule type" value="Genomic_DNA"/>
</dbReference>
<gene>
    <name evidence="1" type="ORF">UFOVP858_77</name>
</gene>
<accession>A0A6J5PEL4</accession>
<organism evidence="1">
    <name type="scientific">uncultured Caudovirales phage</name>
    <dbReference type="NCBI Taxonomy" id="2100421"/>
    <lineage>
        <taxon>Viruses</taxon>
        <taxon>Duplodnaviria</taxon>
        <taxon>Heunggongvirae</taxon>
        <taxon>Uroviricota</taxon>
        <taxon>Caudoviricetes</taxon>
        <taxon>Peduoviridae</taxon>
        <taxon>Maltschvirus</taxon>
        <taxon>Maltschvirus maltsch</taxon>
    </lineage>
</organism>
<name>A0A6J5PEL4_9CAUD</name>
<protein>
    <submittedName>
        <fullName evidence="1">Uncharacterized protein</fullName>
    </submittedName>
</protein>
<evidence type="ECO:0000313" key="1">
    <source>
        <dbReference type="EMBL" id="CAB4167911.1"/>
    </source>
</evidence>
<proteinExistence type="predicted"/>